<accession>A0AAW6C815</accession>
<dbReference type="InterPro" id="IPR056638">
    <property type="entry name" value="DUF7736"/>
</dbReference>
<dbReference type="AlphaFoldDB" id="A0AAW6C815"/>
<proteinExistence type="predicted"/>
<gene>
    <name evidence="2" type="ORF">PND83_22570</name>
</gene>
<comment type="caution">
    <text evidence="2">The sequence shown here is derived from an EMBL/GenBank/DDBJ whole genome shotgun (WGS) entry which is preliminary data.</text>
</comment>
<protein>
    <recommendedName>
        <fullName evidence="1">DUF7736 domain-containing protein</fullName>
    </recommendedName>
</protein>
<evidence type="ECO:0000313" key="3">
    <source>
        <dbReference type="Proteomes" id="UP001211006"/>
    </source>
</evidence>
<evidence type="ECO:0000259" key="1">
    <source>
        <dbReference type="Pfam" id="PF24875"/>
    </source>
</evidence>
<sequence>MTLHEKVVLSTYTGILMCDFSEVHKYIEKLLSRPVWTHELASEALWETIKEKAKPDFLKIIES</sequence>
<reference evidence="2" key="1">
    <citation type="submission" date="2023-01" db="EMBL/GenBank/DDBJ databases">
        <title>Human gut microbiome strain richness.</title>
        <authorList>
            <person name="Chen-Liaw A."/>
        </authorList>
    </citation>
    <scope>NUCLEOTIDE SEQUENCE</scope>
    <source>
        <strain evidence="2">2225st1_A6_2225SCRN_200828</strain>
    </source>
</reference>
<evidence type="ECO:0000313" key="2">
    <source>
        <dbReference type="EMBL" id="MDB7908771.1"/>
    </source>
</evidence>
<dbReference type="Pfam" id="PF24875">
    <property type="entry name" value="DUF7736"/>
    <property type="match status" value="1"/>
</dbReference>
<organism evidence="2 3">
    <name type="scientific">Flavonifractor plautii</name>
    <name type="common">Fusobacterium plautii</name>
    <dbReference type="NCBI Taxonomy" id="292800"/>
    <lineage>
        <taxon>Bacteria</taxon>
        <taxon>Bacillati</taxon>
        <taxon>Bacillota</taxon>
        <taxon>Clostridia</taxon>
        <taxon>Eubacteriales</taxon>
        <taxon>Oscillospiraceae</taxon>
        <taxon>Flavonifractor</taxon>
    </lineage>
</organism>
<dbReference type="EMBL" id="JAQLWO010000044">
    <property type="protein sequence ID" value="MDB7908771.1"/>
    <property type="molecule type" value="Genomic_DNA"/>
</dbReference>
<name>A0AAW6C815_FLAPL</name>
<dbReference type="Proteomes" id="UP001211006">
    <property type="component" value="Unassembled WGS sequence"/>
</dbReference>
<dbReference type="RefSeq" id="WP_009258482.1">
    <property type="nucleotide sequence ID" value="NZ_BAABZG010000001.1"/>
</dbReference>
<feature type="domain" description="DUF7736" evidence="1">
    <location>
        <begin position="4"/>
        <end position="59"/>
    </location>
</feature>